<reference evidence="1 2" key="1">
    <citation type="submission" date="2016-10" db="EMBL/GenBank/DDBJ databases">
        <authorList>
            <person name="de Groot N.N."/>
        </authorList>
    </citation>
    <scope>NUCLEOTIDE SEQUENCE [LARGE SCALE GENOMIC DNA]</scope>
    <source>
        <strain evidence="1 2">CBS 141442</strain>
    </source>
</reference>
<name>A0A1L0DPJ4_9ASCO</name>
<evidence type="ECO:0000313" key="1">
    <source>
        <dbReference type="EMBL" id="SGZ54286.1"/>
    </source>
</evidence>
<dbReference type="EMBL" id="LT635759">
    <property type="protein sequence ID" value="SGZ54286.1"/>
    <property type="molecule type" value="Genomic_DNA"/>
</dbReference>
<proteinExistence type="predicted"/>
<dbReference type="Proteomes" id="UP000182334">
    <property type="component" value="Chromosome IV"/>
</dbReference>
<organism evidence="1 2">
    <name type="scientific">Sungouiella intermedia</name>
    <dbReference type="NCBI Taxonomy" id="45354"/>
    <lineage>
        <taxon>Eukaryota</taxon>
        <taxon>Fungi</taxon>
        <taxon>Dikarya</taxon>
        <taxon>Ascomycota</taxon>
        <taxon>Saccharomycotina</taxon>
        <taxon>Pichiomycetes</taxon>
        <taxon>Metschnikowiaceae</taxon>
        <taxon>Sungouiella</taxon>
    </lineage>
</organism>
<gene>
    <name evidence="1" type="ORF">SAMEA4029010_CIC11G00000002476</name>
</gene>
<accession>A0A1L0DPJ4</accession>
<evidence type="ECO:0000313" key="2">
    <source>
        <dbReference type="Proteomes" id="UP000182334"/>
    </source>
</evidence>
<keyword evidence="2" id="KW-1185">Reference proteome</keyword>
<protein>
    <submittedName>
        <fullName evidence="1">CIC11C00000002476</fullName>
    </submittedName>
</protein>
<dbReference type="AlphaFoldDB" id="A0A1L0DPJ4"/>
<sequence length="85" mass="9848">MFWVIVVVYGMARLGKMGAKLRALVVVLSYMQSKLWNMVTRERLVIDCEDEDSESDHTCLFAGNEFQLNLVEERQTVKMQVFSNV</sequence>